<sequence length="77" mass="8462">MVSTNGISTTSILLFSSEQVLMQAGLKGTRVNLLQVKKFNNKASNSRLVARANRNDIAFDKKSNAALHSIVNKIKMQ</sequence>
<name>A0AAF0R0Z3_SOLVR</name>
<accession>A0AAF0R0Z3</accession>
<dbReference type="Proteomes" id="UP001234989">
    <property type="component" value="Chromosome 5"/>
</dbReference>
<keyword evidence="2" id="KW-1185">Reference proteome</keyword>
<reference evidence="1" key="1">
    <citation type="submission" date="2023-08" db="EMBL/GenBank/DDBJ databases">
        <title>A de novo genome assembly of Solanum verrucosum Schlechtendal, a Mexican diploid species geographically isolated from the other diploid A-genome species in potato relatives.</title>
        <authorList>
            <person name="Hosaka K."/>
        </authorList>
    </citation>
    <scope>NUCLEOTIDE SEQUENCE</scope>
    <source>
        <tissue evidence="1">Young leaves</tissue>
    </source>
</reference>
<evidence type="ECO:0000313" key="2">
    <source>
        <dbReference type="Proteomes" id="UP001234989"/>
    </source>
</evidence>
<organism evidence="1 2">
    <name type="scientific">Solanum verrucosum</name>
    <dbReference type="NCBI Taxonomy" id="315347"/>
    <lineage>
        <taxon>Eukaryota</taxon>
        <taxon>Viridiplantae</taxon>
        <taxon>Streptophyta</taxon>
        <taxon>Embryophyta</taxon>
        <taxon>Tracheophyta</taxon>
        <taxon>Spermatophyta</taxon>
        <taxon>Magnoliopsida</taxon>
        <taxon>eudicotyledons</taxon>
        <taxon>Gunneridae</taxon>
        <taxon>Pentapetalae</taxon>
        <taxon>asterids</taxon>
        <taxon>lamiids</taxon>
        <taxon>Solanales</taxon>
        <taxon>Solanaceae</taxon>
        <taxon>Solanoideae</taxon>
        <taxon>Solaneae</taxon>
        <taxon>Solanum</taxon>
    </lineage>
</organism>
<dbReference type="EMBL" id="CP133616">
    <property type="protein sequence ID" value="WMV29569.1"/>
    <property type="molecule type" value="Genomic_DNA"/>
</dbReference>
<gene>
    <name evidence="1" type="ORF">MTR67_022954</name>
</gene>
<evidence type="ECO:0000313" key="1">
    <source>
        <dbReference type="EMBL" id="WMV29569.1"/>
    </source>
</evidence>
<proteinExistence type="predicted"/>
<protein>
    <submittedName>
        <fullName evidence="1">Uncharacterized protein</fullName>
    </submittedName>
</protein>
<dbReference type="AlphaFoldDB" id="A0AAF0R0Z3"/>